<reference evidence="2 3" key="1">
    <citation type="submission" date="2014-02" db="EMBL/GenBank/DDBJ databases">
        <title>Genome sequence of Xanthomonas axonopodis DSM 3585 (T).</title>
        <authorList>
            <person name="Midha S."/>
            <person name="Patil P.B."/>
        </authorList>
    </citation>
    <scope>NUCLEOTIDE SEQUENCE [LARGE SCALE GENOMIC DNA]</scope>
    <source>
        <strain evidence="2 3">DSM 3585</strain>
    </source>
</reference>
<accession>A0A0P6VBW7</accession>
<name>A0A0P6VBW7_9XANT</name>
<evidence type="ECO:0000313" key="2">
    <source>
        <dbReference type="EMBL" id="KPL47560.1"/>
    </source>
</evidence>
<evidence type="ECO:0000256" key="1">
    <source>
        <dbReference type="SAM" id="MobiDB-lite"/>
    </source>
</evidence>
<dbReference type="OrthoDB" id="9938487at2"/>
<dbReference type="Proteomes" id="UP000054035">
    <property type="component" value="Unassembled WGS sequence"/>
</dbReference>
<organism evidence="2 3">
    <name type="scientific">Xanthomonas axonopodis</name>
    <dbReference type="NCBI Taxonomy" id="53413"/>
    <lineage>
        <taxon>Bacteria</taxon>
        <taxon>Pseudomonadati</taxon>
        <taxon>Pseudomonadota</taxon>
        <taxon>Gammaproteobacteria</taxon>
        <taxon>Lysobacterales</taxon>
        <taxon>Lysobacteraceae</taxon>
        <taxon>Xanthomonas</taxon>
    </lineage>
</organism>
<evidence type="ECO:0000313" key="3">
    <source>
        <dbReference type="Proteomes" id="UP000054035"/>
    </source>
</evidence>
<comment type="caution">
    <text evidence="2">The sequence shown here is derived from an EMBL/GenBank/DDBJ whole genome shotgun (WGS) entry which is preliminary data.</text>
</comment>
<sequence length="80" mass="8612">MRVGDGSAGGVGIWSSHAGRHDSHRKAYRIRQQPDMRCCNAVTRPGAAIGAWIARARSDVRDIDERAGDGPHTKMGICLA</sequence>
<proteinExistence type="predicted"/>
<feature type="region of interest" description="Disordered" evidence="1">
    <location>
        <begin position="1"/>
        <end position="26"/>
    </location>
</feature>
<gene>
    <name evidence="2" type="ORF">XAXN_19090</name>
</gene>
<feature type="compositionally biased region" description="Gly residues" evidence="1">
    <location>
        <begin position="1"/>
        <end position="12"/>
    </location>
</feature>
<dbReference type="PATRIC" id="fig|53413.25.peg.2431"/>
<dbReference type="EMBL" id="JFAQ01000246">
    <property type="protein sequence ID" value="KPL47560.1"/>
    <property type="molecule type" value="Genomic_DNA"/>
</dbReference>
<protein>
    <submittedName>
        <fullName evidence="2">Uncharacterized protein</fullName>
    </submittedName>
</protein>
<dbReference type="AlphaFoldDB" id="A0A0P6VBW7"/>